<keyword evidence="4" id="KW-1185">Reference proteome</keyword>
<dbReference type="Proteomes" id="UP000594454">
    <property type="component" value="Chromosome 2"/>
</dbReference>
<evidence type="ECO:0000313" key="4">
    <source>
        <dbReference type="Proteomes" id="UP000594454"/>
    </source>
</evidence>
<feature type="transmembrane region" description="Helical" evidence="2">
    <location>
        <begin position="102"/>
        <end position="124"/>
    </location>
</feature>
<keyword evidence="2" id="KW-0472">Membrane</keyword>
<dbReference type="EMBL" id="LR899010">
    <property type="protein sequence ID" value="CAD7083385.1"/>
    <property type="molecule type" value="Genomic_DNA"/>
</dbReference>
<name>A0A7R8YT83_HERIL</name>
<dbReference type="PANTHER" id="PTHR13281">
    <property type="entry name" value="TRANSMEMBRANE PROTEIN 70, MITOCHONDRIAL"/>
    <property type="match status" value="1"/>
</dbReference>
<evidence type="ECO:0000313" key="3">
    <source>
        <dbReference type="EMBL" id="CAD7083385.1"/>
    </source>
</evidence>
<keyword evidence="2" id="KW-0812">Transmembrane</keyword>
<dbReference type="PANTHER" id="PTHR13281:SF0">
    <property type="entry name" value="TRANSMEMBRANE PROTEIN 70, MITOCHONDRIAL"/>
    <property type="match status" value="1"/>
</dbReference>
<evidence type="ECO:0008006" key="5">
    <source>
        <dbReference type="Google" id="ProtNLM"/>
    </source>
</evidence>
<reference evidence="3 4" key="1">
    <citation type="submission" date="2020-11" db="EMBL/GenBank/DDBJ databases">
        <authorList>
            <person name="Wallbank WR R."/>
            <person name="Pardo Diaz C."/>
            <person name="Kozak K."/>
            <person name="Martin S."/>
            <person name="Jiggins C."/>
            <person name="Moest M."/>
            <person name="Warren A I."/>
            <person name="Generalovic N T."/>
            <person name="Byers J.R.P. K."/>
            <person name="Montejo-Kovacevich G."/>
            <person name="Yen C E."/>
        </authorList>
    </citation>
    <scope>NUCLEOTIDE SEQUENCE [LARGE SCALE GENOMIC DNA]</scope>
</reference>
<sequence>MFSSRIFSITTCLARNHHSIASIPLKSNLKQGYVSRRIGFALRTLATEPGKSSPDKPELIYHGSLTSRMKAVKVFSLTTSLTGLAAQPVIYEQAGKLGGTPIIVLMCGFVGFFTFVTPVLLHFITKKYVTHIHYNPSTEEYTATTISIFLTKIETKFKASDVKVPDVPGMFTSFVVGKVPLFVEPTMFSDTEHYVKIMGYDKPIDFRLNKSEPIESNRKGGTNN</sequence>
<dbReference type="GO" id="GO:0033615">
    <property type="term" value="P:mitochondrial proton-transporting ATP synthase complex assembly"/>
    <property type="evidence" value="ECO:0007669"/>
    <property type="project" value="TreeGrafter"/>
</dbReference>
<gene>
    <name evidence="3" type="ORF">HERILL_LOCUS6350</name>
</gene>
<dbReference type="InParanoid" id="A0A7R8YT83"/>
<dbReference type="InterPro" id="IPR009724">
    <property type="entry name" value="TMEM70"/>
</dbReference>
<evidence type="ECO:0000256" key="1">
    <source>
        <dbReference type="ARBA" id="ARBA00005280"/>
    </source>
</evidence>
<keyword evidence="2" id="KW-1133">Transmembrane helix</keyword>
<proteinExistence type="inferred from homology"/>
<dbReference type="GO" id="GO:0031966">
    <property type="term" value="C:mitochondrial membrane"/>
    <property type="evidence" value="ECO:0007669"/>
    <property type="project" value="TreeGrafter"/>
</dbReference>
<dbReference type="FunCoup" id="A0A7R8YT83">
    <property type="interactions" value="996"/>
</dbReference>
<dbReference type="InterPro" id="IPR045325">
    <property type="entry name" value="TMEM70/TMEM186/TMEM223"/>
</dbReference>
<protein>
    <recommendedName>
        <fullName evidence="5">Transmembrane protein 70 homolog, mitochondrial</fullName>
    </recommendedName>
</protein>
<dbReference type="AlphaFoldDB" id="A0A7R8YT83"/>
<accession>A0A7R8YT83</accession>
<organism evidence="3 4">
    <name type="scientific">Hermetia illucens</name>
    <name type="common">Black soldier fly</name>
    <dbReference type="NCBI Taxonomy" id="343691"/>
    <lineage>
        <taxon>Eukaryota</taxon>
        <taxon>Metazoa</taxon>
        <taxon>Ecdysozoa</taxon>
        <taxon>Arthropoda</taxon>
        <taxon>Hexapoda</taxon>
        <taxon>Insecta</taxon>
        <taxon>Pterygota</taxon>
        <taxon>Neoptera</taxon>
        <taxon>Endopterygota</taxon>
        <taxon>Diptera</taxon>
        <taxon>Brachycera</taxon>
        <taxon>Stratiomyomorpha</taxon>
        <taxon>Stratiomyidae</taxon>
        <taxon>Hermetiinae</taxon>
        <taxon>Hermetia</taxon>
    </lineage>
</organism>
<comment type="similarity">
    <text evidence="1">Belongs to the TMEM70 family.</text>
</comment>
<dbReference type="Pfam" id="PF06979">
    <property type="entry name" value="TMEM70"/>
    <property type="match status" value="1"/>
</dbReference>
<dbReference type="OrthoDB" id="156886at2759"/>
<evidence type="ECO:0000256" key="2">
    <source>
        <dbReference type="SAM" id="Phobius"/>
    </source>
</evidence>
<dbReference type="OMA" id="NQATDEY"/>